<dbReference type="InterPro" id="IPR036467">
    <property type="entry name" value="LS/RS_sf"/>
</dbReference>
<dbReference type="Pfam" id="PF00885">
    <property type="entry name" value="DMRL_synthase"/>
    <property type="match status" value="1"/>
</dbReference>
<dbReference type="PANTHER" id="PTHR21058:SF0">
    <property type="entry name" value="6,7-DIMETHYL-8-RIBITYLLUMAZINE SYNTHASE"/>
    <property type="match status" value="1"/>
</dbReference>
<dbReference type="CDD" id="cd09209">
    <property type="entry name" value="Lumazine_synthase-I"/>
    <property type="match status" value="1"/>
</dbReference>
<keyword evidence="4 7" id="KW-0686">Riboflavin biosynthesis</keyword>
<keyword evidence="9" id="KW-1185">Reference proteome</keyword>
<comment type="pathway">
    <text evidence="1 7">Cofactor biosynthesis; riboflavin biosynthesis; riboflavin from 2-hydroxy-3-oxobutyl phosphate and 5-amino-6-(D-ribitylamino)uracil: step 1/2.</text>
</comment>
<dbReference type="Gene3D" id="3.40.50.960">
    <property type="entry name" value="Lumazine/riboflavin synthase"/>
    <property type="match status" value="1"/>
</dbReference>
<evidence type="ECO:0000256" key="5">
    <source>
        <dbReference type="ARBA" id="ARBA00022679"/>
    </source>
</evidence>
<evidence type="ECO:0000256" key="4">
    <source>
        <dbReference type="ARBA" id="ARBA00022619"/>
    </source>
</evidence>
<sequence>MTKDTPKKLLIIEARFYDDLADALLEGAKAALDEAGADYDVVTVPGALEIPAVISLALDAEEEDGQSYDGYVALGTIIRGETYHFEIVANESARGLMDLSVQESVCIGNGILTTENEEQAWARARRSEGDKGGFAARAALTMIALRQRLGARLS</sequence>
<evidence type="ECO:0000313" key="9">
    <source>
        <dbReference type="Proteomes" id="UP001596016"/>
    </source>
</evidence>
<feature type="binding site" evidence="7">
    <location>
        <position position="109"/>
    </location>
    <ligand>
        <name>5-amino-6-(D-ribitylamino)uracil</name>
        <dbReference type="ChEBI" id="CHEBI:15934"/>
    </ligand>
</feature>
<comment type="caution">
    <text evidence="8">The sequence shown here is derived from an EMBL/GenBank/DDBJ whole genome shotgun (WGS) entry which is preliminary data.</text>
</comment>
<feature type="binding site" evidence="7">
    <location>
        <begin position="81"/>
        <end position="82"/>
    </location>
    <ligand>
        <name>(2S)-2-hydroxy-3-oxobutyl phosphate</name>
        <dbReference type="ChEBI" id="CHEBI:58830"/>
    </ligand>
</feature>
<dbReference type="NCBIfam" id="TIGR00114">
    <property type="entry name" value="lumazine-synth"/>
    <property type="match status" value="1"/>
</dbReference>
<dbReference type="SUPFAM" id="SSF52121">
    <property type="entry name" value="Lumazine synthase"/>
    <property type="match status" value="1"/>
</dbReference>
<feature type="binding site" evidence="7">
    <location>
        <begin position="76"/>
        <end position="78"/>
    </location>
    <ligand>
        <name>5-amino-6-(D-ribitylamino)uracil</name>
        <dbReference type="ChEBI" id="CHEBI:15934"/>
    </ligand>
</feature>
<organism evidence="8 9">
    <name type="scientific">Aquamicrobium segne</name>
    <dbReference type="NCBI Taxonomy" id="469547"/>
    <lineage>
        <taxon>Bacteria</taxon>
        <taxon>Pseudomonadati</taxon>
        <taxon>Pseudomonadota</taxon>
        <taxon>Alphaproteobacteria</taxon>
        <taxon>Hyphomicrobiales</taxon>
        <taxon>Phyllobacteriaceae</taxon>
        <taxon>Aquamicrobium</taxon>
    </lineage>
</organism>
<feature type="binding site" evidence="7">
    <location>
        <begin position="47"/>
        <end position="49"/>
    </location>
    <ligand>
        <name>5-amino-6-(D-ribitylamino)uracil</name>
        <dbReference type="ChEBI" id="CHEBI:15934"/>
    </ligand>
</feature>
<name>A0ABW0GYB7_9HYPH</name>
<reference evidence="9" key="1">
    <citation type="journal article" date="2019" name="Int. J. Syst. Evol. Microbiol.">
        <title>The Global Catalogue of Microorganisms (GCM) 10K type strain sequencing project: providing services to taxonomists for standard genome sequencing and annotation.</title>
        <authorList>
            <consortium name="The Broad Institute Genomics Platform"/>
            <consortium name="The Broad Institute Genome Sequencing Center for Infectious Disease"/>
            <person name="Wu L."/>
            <person name="Ma J."/>
        </authorList>
    </citation>
    <scope>NUCLEOTIDE SEQUENCE [LARGE SCALE GENOMIC DNA]</scope>
    <source>
        <strain evidence="9">CGMCC 4.1415</strain>
    </source>
</reference>
<dbReference type="Proteomes" id="UP001596016">
    <property type="component" value="Unassembled WGS sequence"/>
</dbReference>
<keyword evidence="5 7" id="KW-0808">Transferase</keyword>
<protein>
    <recommendedName>
        <fullName evidence="3 7">6,7-dimethyl-8-ribityllumazine synthase</fullName>
        <shortName evidence="7">DMRL synthase</shortName>
        <shortName evidence="7">LS</shortName>
        <shortName evidence="7">Lumazine synthase</shortName>
        <ecNumber evidence="3 7">2.5.1.78</ecNumber>
    </recommendedName>
</protein>
<proteinExistence type="inferred from homology"/>
<evidence type="ECO:0000256" key="1">
    <source>
        <dbReference type="ARBA" id="ARBA00004917"/>
    </source>
</evidence>
<comment type="similarity">
    <text evidence="2 7">Belongs to the DMRL synthase family.</text>
</comment>
<dbReference type="EMBL" id="JBHSLL010000029">
    <property type="protein sequence ID" value="MFC5386384.1"/>
    <property type="molecule type" value="Genomic_DNA"/>
</dbReference>
<evidence type="ECO:0000313" key="8">
    <source>
        <dbReference type="EMBL" id="MFC5386384.1"/>
    </source>
</evidence>
<dbReference type="InterPro" id="IPR002180">
    <property type="entry name" value="LS/RS"/>
</dbReference>
<feature type="binding site" evidence="7">
    <location>
        <position position="16"/>
    </location>
    <ligand>
        <name>5-amino-6-(D-ribitylamino)uracil</name>
        <dbReference type="ChEBI" id="CHEBI:15934"/>
    </ligand>
</feature>
<gene>
    <name evidence="7 8" type="primary">ribH</name>
    <name evidence="8" type="ORF">ACFPLB_10440</name>
</gene>
<feature type="active site" description="Proton donor" evidence="7">
    <location>
        <position position="84"/>
    </location>
</feature>
<comment type="function">
    <text evidence="7">Catalyzes the formation of 6,7-dimethyl-8-ribityllumazine by condensation of 5-amino-6-(D-ribitylamino)uracil with 3,4-dihydroxy-2-butanone 4-phosphate. This is the penultimate step in the biosynthesis of riboflavin.</text>
</comment>
<comment type="catalytic activity">
    <reaction evidence="6 7">
        <text>(2S)-2-hydroxy-3-oxobutyl phosphate + 5-amino-6-(D-ribitylamino)uracil = 6,7-dimethyl-8-(1-D-ribityl)lumazine + phosphate + 2 H2O + H(+)</text>
        <dbReference type="Rhea" id="RHEA:26152"/>
        <dbReference type="ChEBI" id="CHEBI:15377"/>
        <dbReference type="ChEBI" id="CHEBI:15378"/>
        <dbReference type="ChEBI" id="CHEBI:15934"/>
        <dbReference type="ChEBI" id="CHEBI:43474"/>
        <dbReference type="ChEBI" id="CHEBI:58201"/>
        <dbReference type="ChEBI" id="CHEBI:58830"/>
        <dbReference type="EC" id="2.5.1.78"/>
    </reaction>
</comment>
<evidence type="ECO:0000256" key="3">
    <source>
        <dbReference type="ARBA" id="ARBA00012664"/>
    </source>
</evidence>
<dbReference type="HAMAP" id="MF_00178">
    <property type="entry name" value="Lumazine_synth"/>
    <property type="match status" value="1"/>
</dbReference>
<dbReference type="RefSeq" id="WP_378229340.1">
    <property type="nucleotide sequence ID" value="NZ_JBHSLL010000029.1"/>
</dbReference>
<evidence type="ECO:0000256" key="7">
    <source>
        <dbReference type="HAMAP-Rule" id="MF_00178"/>
    </source>
</evidence>
<accession>A0ABW0GYB7</accession>
<dbReference type="PANTHER" id="PTHR21058">
    <property type="entry name" value="6,7-DIMETHYL-8-RIBITYLLUMAZINE SYNTHASE DMRL SYNTHASE LUMAZINE SYNTHASE"/>
    <property type="match status" value="1"/>
</dbReference>
<evidence type="ECO:0000256" key="6">
    <source>
        <dbReference type="ARBA" id="ARBA00048785"/>
    </source>
</evidence>
<dbReference type="EC" id="2.5.1.78" evidence="3 7"/>
<dbReference type="GO" id="GO:0000906">
    <property type="term" value="F:6,7-dimethyl-8-ribityllumazine synthase activity"/>
    <property type="evidence" value="ECO:0007669"/>
    <property type="project" value="UniProtKB-EC"/>
</dbReference>
<feature type="binding site" evidence="7">
    <location>
        <position position="123"/>
    </location>
    <ligand>
        <name>(2S)-2-hydroxy-3-oxobutyl phosphate</name>
        <dbReference type="ChEBI" id="CHEBI:58830"/>
    </ligand>
</feature>
<evidence type="ECO:0000256" key="2">
    <source>
        <dbReference type="ARBA" id="ARBA00007424"/>
    </source>
</evidence>
<dbReference type="InterPro" id="IPR034964">
    <property type="entry name" value="LS"/>
</dbReference>